<comment type="function">
    <text evidence="9">Facilitates transcription termination by a mechanism that involves Rho binding to the nascent RNA, activation of Rho's RNA-dependent ATPase activity, and release of the mRNA from the DNA template.</text>
</comment>
<dbReference type="GO" id="GO:0016787">
    <property type="term" value="F:hydrolase activity"/>
    <property type="evidence" value="ECO:0007669"/>
    <property type="project" value="UniProtKB-KW"/>
</dbReference>
<feature type="binding site" evidence="9">
    <location>
        <position position="337"/>
    </location>
    <ligand>
        <name>ATP</name>
        <dbReference type="ChEBI" id="CHEBI:30616"/>
    </ligand>
</feature>
<dbReference type="NCBIfam" id="TIGR00767">
    <property type="entry name" value="rho"/>
    <property type="match status" value="1"/>
</dbReference>
<dbReference type="CDD" id="cd01128">
    <property type="entry name" value="rho_factor_C"/>
    <property type="match status" value="1"/>
</dbReference>
<dbReference type="InterPro" id="IPR027417">
    <property type="entry name" value="P-loop_NTPase"/>
</dbReference>
<feature type="compositionally biased region" description="Basic residues" evidence="12">
    <location>
        <begin position="64"/>
        <end position="76"/>
    </location>
</feature>
<dbReference type="SUPFAM" id="SSF68912">
    <property type="entry name" value="Rho N-terminal domain-like"/>
    <property type="match status" value="1"/>
</dbReference>
<dbReference type="Gene3D" id="2.40.50.140">
    <property type="entry name" value="Nucleic acid-binding proteins"/>
    <property type="match status" value="1"/>
</dbReference>
<reference evidence="15" key="1">
    <citation type="journal article" date="2019" name="Int. J. Syst. Evol. Microbiol.">
        <title>The Global Catalogue of Microorganisms (GCM) 10K type strain sequencing project: providing services to taxonomists for standard genome sequencing and annotation.</title>
        <authorList>
            <consortium name="The Broad Institute Genomics Platform"/>
            <consortium name="The Broad Institute Genome Sequencing Center for Infectious Disease"/>
            <person name="Wu L."/>
            <person name="Ma J."/>
        </authorList>
    </citation>
    <scope>NUCLEOTIDE SEQUENCE [LARGE SCALE GENOMIC DNA]</scope>
    <source>
        <strain evidence="15">CCUG 61948</strain>
    </source>
</reference>
<feature type="domain" description="Rho RNA-BD" evidence="13">
    <location>
        <begin position="176"/>
        <end position="251"/>
    </location>
</feature>
<name>A0ABW3B127_9FLAO</name>
<keyword evidence="4 9" id="KW-0347">Helicase</keyword>
<evidence type="ECO:0000256" key="3">
    <source>
        <dbReference type="ARBA" id="ARBA00022801"/>
    </source>
</evidence>
<keyword evidence="15" id="KW-1185">Reference proteome</keyword>
<proteinExistence type="inferred from homology"/>
<keyword evidence="8 9" id="KW-0804">Transcription</keyword>
<feature type="binding site" evidence="9">
    <location>
        <begin position="294"/>
        <end position="299"/>
    </location>
    <ligand>
        <name>ATP</name>
        <dbReference type="ChEBI" id="CHEBI:30616"/>
    </ligand>
</feature>
<dbReference type="InterPro" id="IPR004665">
    <property type="entry name" value="Term_rho"/>
</dbReference>
<feature type="compositionally biased region" description="Basic and acidic residues" evidence="12">
    <location>
        <begin position="151"/>
        <end position="160"/>
    </location>
</feature>
<evidence type="ECO:0000256" key="9">
    <source>
        <dbReference type="HAMAP-Rule" id="MF_01884"/>
    </source>
</evidence>
<evidence type="ECO:0000313" key="15">
    <source>
        <dbReference type="Proteomes" id="UP001597012"/>
    </source>
</evidence>
<dbReference type="SMART" id="SM00357">
    <property type="entry name" value="CSP"/>
    <property type="match status" value="1"/>
</dbReference>
<feature type="compositionally biased region" description="Basic and acidic residues" evidence="12">
    <location>
        <begin position="93"/>
        <end position="113"/>
    </location>
</feature>
<dbReference type="InterPro" id="IPR000194">
    <property type="entry name" value="ATPase_F1/V1/A1_a/bsu_nucl-bd"/>
</dbReference>
<evidence type="ECO:0000259" key="13">
    <source>
        <dbReference type="PROSITE" id="PS51856"/>
    </source>
</evidence>
<dbReference type="Proteomes" id="UP001597012">
    <property type="component" value="Unassembled WGS sequence"/>
</dbReference>
<keyword evidence="5 9" id="KW-0067">ATP-binding</keyword>
<evidence type="ECO:0000313" key="14">
    <source>
        <dbReference type="EMBL" id="MFD0796820.1"/>
    </source>
</evidence>
<dbReference type="SUPFAM" id="SSF52540">
    <property type="entry name" value="P-loop containing nucleoside triphosphate hydrolases"/>
    <property type="match status" value="1"/>
</dbReference>
<evidence type="ECO:0000256" key="1">
    <source>
        <dbReference type="ARBA" id="ARBA00022472"/>
    </source>
</evidence>
<evidence type="ECO:0000256" key="12">
    <source>
        <dbReference type="SAM" id="MobiDB-lite"/>
    </source>
</evidence>
<evidence type="ECO:0000256" key="11">
    <source>
        <dbReference type="PROSITE-ProRule" id="PRU01203"/>
    </source>
</evidence>
<gene>
    <name evidence="9 14" type="primary">rho</name>
    <name evidence="14" type="ORF">ACFQZJ_05070</name>
</gene>
<dbReference type="CDD" id="cd04459">
    <property type="entry name" value="Rho_CSD"/>
    <property type="match status" value="1"/>
</dbReference>
<comment type="subunit">
    <text evidence="9">Homohexamer. The homohexamer assembles into an open ring structure.</text>
</comment>
<evidence type="ECO:0000256" key="8">
    <source>
        <dbReference type="ARBA" id="ARBA00023163"/>
    </source>
</evidence>
<organism evidence="14 15">
    <name type="scientific">Maribacter chungangensis</name>
    <dbReference type="NCBI Taxonomy" id="1069117"/>
    <lineage>
        <taxon>Bacteria</taxon>
        <taxon>Pseudomonadati</taxon>
        <taxon>Bacteroidota</taxon>
        <taxon>Flavobacteriia</taxon>
        <taxon>Flavobacteriales</taxon>
        <taxon>Flavobacteriaceae</taxon>
        <taxon>Maribacter</taxon>
    </lineage>
</organism>
<evidence type="ECO:0000256" key="4">
    <source>
        <dbReference type="ARBA" id="ARBA00022806"/>
    </source>
</evidence>
<accession>A0ABW3B127</accession>
<dbReference type="PANTHER" id="PTHR46425:SF1">
    <property type="entry name" value="TRANSCRIPTION TERMINATION FACTOR RHO"/>
    <property type="match status" value="1"/>
</dbReference>
<evidence type="ECO:0000256" key="2">
    <source>
        <dbReference type="ARBA" id="ARBA00022741"/>
    </source>
</evidence>
<dbReference type="SMART" id="SM00959">
    <property type="entry name" value="Rho_N"/>
    <property type="match status" value="1"/>
</dbReference>
<dbReference type="HAMAP" id="MF_01884">
    <property type="entry name" value="Rho"/>
    <property type="match status" value="1"/>
</dbReference>
<dbReference type="PANTHER" id="PTHR46425">
    <property type="entry name" value="TRANSCRIPTION TERMINATION FACTOR RHO"/>
    <property type="match status" value="1"/>
</dbReference>
<keyword evidence="7 9" id="KW-0805">Transcription regulation</keyword>
<feature type="compositionally biased region" description="Polar residues" evidence="12">
    <location>
        <begin position="130"/>
        <end position="150"/>
    </location>
</feature>
<dbReference type="InterPro" id="IPR041703">
    <property type="entry name" value="Rho_factor_ATP-bd"/>
</dbReference>
<dbReference type="EMBL" id="JBHTHY010000003">
    <property type="protein sequence ID" value="MFD0796820.1"/>
    <property type="molecule type" value="Genomic_DNA"/>
</dbReference>
<evidence type="ECO:0000256" key="5">
    <source>
        <dbReference type="ARBA" id="ARBA00022840"/>
    </source>
</evidence>
<keyword evidence="2 9" id="KW-0547">Nucleotide-binding</keyword>
<dbReference type="RefSeq" id="WP_379932750.1">
    <property type="nucleotide sequence ID" value="NZ_JBHTHY010000003.1"/>
</dbReference>
<feature type="binding site" evidence="9">
    <location>
        <begin position="306"/>
        <end position="311"/>
    </location>
    <ligand>
        <name>ATP</name>
        <dbReference type="ChEBI" id="CHEBI:30616"/>
    </ligand>
</feature>
<dbReference type="InterPro" id="IPR036269">
    <property type="entry name" value="Rho_N_sf"/>
</dbReference>
<dbReference type="SUPFAM" id="SSF50249">
    <property type="entry name" value="Nucleic acid-binding proteins"/>
    <property type="match status" value="1"/>
</dbReference>
<evidence type="ECO:0000256" key="7">
    <source>
        <dbReference type="ARBA" id="ARBA00023015"/>
    </source>
</evidence>
<keyword evidence="3 9" id="KW-0378">Hydrolase</keyword>
<keyword evidence="1 9" id="KW-0806">Transcription termination</keyword>
<dbReference type="Gene3D" id="3.40.50.300">
    <property type="entry name" value="P-loop containing nucleotide triphosphate hydrolases"/>
    <property type="match status" value="1"/>
</dbReference>
<evidence type="ECO:0000256" key="10">
    <source>
        <dbReference type="NCBIfam" id="TIGR00767"/>
    </source>
</evidence>
<dbReference type="InterPro" id="IPR011113">
    <property type="entry name" value="Rho_RNA-bd"/>
</dbReference>
<comment type="similarity">
    <text evidence="9 11">Belongs to the Rho family.</text>
</comment>
<dbReference type="Pfam" id="PF07497">
    <property type="entry name" value="Rho_RNA_bind"/>
    <property type="match status" value="1"/>
</dbReference>
<dbReference type="Pfam" id="PF00006">
    <property type="entry name" value="ATP-synt_ab"/>
    <property type="match status" value="1"/>
</dbReference>
<dbReference type="SMART" id="SM00382">
    <property type="entry name" value="AAA"/>
    <property type="match status" value="1"/>
</dbReference>
<dbReference type="PROSITE" id="PS51856">
    <property type="entry name" value="RHO_RNA_BD"/>
    <property type="match status" value="1"/>
</dbReference>
<protein>
    <recommendedName>
        <fullName evidence="9 10">Transcription termination factor Rho</fullName>
        <ecNumber evidence="9 10">3.6.4.-</ecNumber>
    </recommendedName>
    <alternativeName>
        <fullName evidence="9">ATP-dependent helicase Rho</fullName>
    </alternativeName>
</protein>
<dbReference type="EC" id="3.6.4.-" evidence="9 10"/>
<comment type="caution">
    <text evidence="9">Lacks conserved residue(s) required for the propagation of feature annotation.</text>
</comment>
<comment type="caution">
    <text evidence="14">The sequence shown here is derived from an EMBL/GenBank/DDBJ whole genome shotgun (WGS) entry which is preliminary data.</text>
</comment>
<keyword evidence="6 9" id="KW-0694">RNA-binding</keyword>
<sequence length="543" mass="61508">MFEISDLKTKKLPELQEIAKGLNVPKFKTLKKLDLVYQILDLQAANPKAAAAILPTKTEDTPKPKPRPRVRIAKKSTPKEPIVVKSEPLADAPTEKVKQKKEPETKEPTENRKPRPRPRPAANENKQENQKNTPHNKGQKSNQNKKPNPRSSHDKSNFDKDLKNRYKEPEFEFDSIIASEGVLDIMQDGYGFLRSSDYNYLSSPDDIYVSQSQIRLFGLKTGDTVLGQVRPPKEGEKYFPLIKVNKINGIDPQIVRDRVSFEHLTPLFPQEKFNLAERQSTISTRIIDLFSPIGKGQRGMIVSQPKTGKTMLLKDIANGIAANHPEVYQIILLIDERPEEVTDMQRNVRGEVVASTFDKEATEHVRVANIVLEKAKRLVECGHDVVILLDSITRLARAYNTVQPASGKVLSGGVDANALHKPKRFFGAARNIENGGSLSIIATALTETGSKMDEVIFEEFKGTGNMELQLDRKISNRRIFPAIDLTSSSTRRDDLLLDKDTIQRMWIMRKYLADMNPVEAMEFIEQRFKQTKNNEEFLLTMNQ</sequence>
<dbReference type="Pfam" id="PF07498">
    <property type="entry name" value="Rho_N"/>
    <property type="match status" value="1"/>
</dbReference>
<feature type="region of interest" description="Disordered" evidence="12">
    <location>
        <begin position="52"/>
        <end position="160"/>
    </location>
</feature>
<dbReference type="InterPro" id="IPR011129">
    <property type="entry name" value="CSD"/>
</dbReference>
<dbReference type="NCBIfam" id="NF006886">
    <property type="entry name" value="PRK09376.1"/>
    <property type="match status" value="1"/>
</dbReference>
<dbReference type="InterPro" id="IPR011112">
    <property type="entry name" value="Rho-like_N"/>
</dbReference>
<evidence type="ECO:0000256" key="6">
    <source>
        <dbReference type="ARBA" id="ARBA00022884"/>
    </source>
</evidence>
<dbReference type="InterPro" id="IPR003593">
    <property type="entry name" value="AAA+_ATPase"/>
</dbReference>
<dbReference type="InterPro" id="IPR012340">
    <property type="entry name" value="NA-bd_OB-fold"/>
</dbReference>
<dbReference type="Gene3D" id="1.10.720.10">
    <property type="match status" value="1"/>
</dbReference>